<gene>
    <name evidence="5" type="ORF">NK118_01965</name>
</gene>
<dbReference type="CDD" id="cd01541">
    <property type="entry name" value="PBP1_AraR"/>
    <property type="match status" value="1"/>
</dbReference>
<organism evidence="5 6">
    <name type="scientific">Ohessyouella blattaphilus</name>
    <dbReference type="NCBI Taxonomy" id="2949333"/>
    <lineage>
        <taxon>Bacteria</taxon>
        <taxon>Bacillati</taxon>
        <taxon>Bacillota</taxon>
        <taxon>Clostridia</taxon>
        <taxon>Lachnospirales</taxon>
        <taxon>Lachnospiraceae</taxon>
        <taxon>Ohessyouella</taxon>
    </lineage>
</organism>
<dbReference type="InterPro" id="IPR046335">
    <property type="entry name" value="LacI/GalR-like_sensor"/>
</dbReference>
<dbReference type="SMART" id="SM00345">
    <property type="entry name" value="HTH_GNTR"/>
    <property type="match status" value="1"/>
</dbReference>
<proteinExistence type="predicted"/>
<keyword evidence="2" id="KW-0238">DNA-binding</keyword>
<keyword evidence="6" id="KW-1185">Reference proteome</keyword>
<dbReference type="RefSeq" id="WP_262067909.1">
    <property type="nucleotide sequence ID" value="NZ_JAMXOC010000001.1"/>
</dbReference>
<evidence type="ECO:0000259" key="4">
    <source>
        <dbReference type="PROSITE" id="PS50949"/>
    </source>
</evidence>
<dbReference type="Proteomes" id="UP001523565">
    <property type="component" value="Unassembled WGS sequence"/>
</dbReference>
<keyword evidence="1" id="KW-0805">Transcription regulation</keyword>
<sequence>MKDKPKYEVILDWVYKKIESGELKDGSRLNSENELVALFGVSRQTVRRAIADLETRGIVRRRRGSGTFINILPEHGEVNVLSPKERTNRIAVITTYINEYIFSPIIQAIEKVLHNNEYSIQLSFTNNAIGKERQILEGLLENMDIDGVIVEPTTSGLPNPNTHFYRELLARGIPVLFLNSYYEDVKVPHVSMNDYAAGKIATEYLLQCGHKEIGGIFKADDGQGRRRFSGYQDALLAAGVEVKRERVVWIDTELLAAEDADYAFITKRLKNCTACVCYNDEVAIKLQNICLNQGIGVPEELSIMGIDNSELAHFAQIPLSTVENPIEDLGKLAALGIMELINGHGLQENLELEPKVVERESVKKILDFRM</sequence>
<reference evidence="5 6" key="1">
    <citation type="journal article" date="2022" name="Genome Biol. Evol.">
        <title>Host diet, physiology and behaviors set the stage for Lachnospiraceae cladogenesis.</title>
        <authorList>
            <person name="Vera-Ponce De Leon A."/>
            <person name="Schneider M."/>
            <person name="Jahnes B.C."/>
            <person name="Sadowski V."/>
            <person name="Camuy-Velez L.A."/>
            <person name="Duan J."/>
            <person name="Sabree Z.L."/>
        </authorList>
    </citation>
    <scope>NUCLEOTIDE SEQUENCE [LARGE SCALE GENOMIC DNA]</scope>
    <source>
        <strain evidence="5 6">PAL227</strain>
    </source>
</reference>
<dbReference type="Pfam" id="PF13377">
    <property type="entry name" value="Peripla_BP_3"/>
    <property type="match status" value="1"/>
</dbReference>
<dbReference type="PANTHER" id="PTHR30146">
    <property type="entry name" value="LACI-RELATED TRANSCRIPTIONAL REPRESSOR"/>
    <property type="match status" value="1"/>
</dbReference>
<dbReference type="InterPro" id="IPR000524">
    <property type="entry name" value="Tscrpt_reg_HTH_GntR"/>
</dbReference>
<keyword evidence="3" id="KW-0804">Transcription</keyword>
<dbReference type="InterPro" id="IPR033532">
    <property type="entry name" value="AraR_ligand_bind_dom"/>
</dbReference>
<dbReference type="InterPro" id="IPR036388">
    <property type="entry name" value="WH-like_DNA-bd_sf"/>
</dbReference>
<dbReference type="Pfam" id="PF00392">
    <property type="entry name" value="GntR"/>
    <property type="match status" value="1"/>
</dbReference>
<dbReference type="Gene3D" id="3.40.50.2300">
    <property type="match status" value="2"/>
</dbReference>
<evidence type="ECO:0000256" key="3">
    <source>
        <dbReference type="ARBA" id="ARBA00023163"/>
    </source>
</evidence>
<dbReference type="InterPro" id="IPR028082">
    <property type="entry name" value="Peripla_BP_I"/>
</dbReference>
<dbReference type="PROSITE" id="PS50949">
    <property type="entry name" value="HTH_GNTR"/>
    <property type="match status" value="1"/>
</dbReference>
<protein>
    <submittedName>
        <fullName evidence="5">GntR family transcriptional regulator</fullName>
    </submittedName>
</protein>
<name>A0ABT1EET8_9FIRM</name>
<dbReference type="CDD" id="cd07377">
    <property type="entry name" value="WHTH_GntR"/>
    <property type="match status" value="1"/>
</dbReference>
<accession>A0ABT1EET8</accession>
<dbReference type="PRINTS" id="PR00035">
    <property type="entry name" value="HTHGNTR"/>
</dbReference>
<evidence type="ECO:0000256" key="2">
    <source>
        <dbReference type="ARBA" id="ARBA00023125"/>
    </source>
</evidence>
<evidence type="ECO:0000313" key="6">
    <source>
        <dbReference type="Proteomes" id="UP001523565"/>
    </source>
</evidence>
<evidence type="ECO:0000256" key="1">
    <source>
        <dbReference type="ARBA" id="ARBA00023015"/>
    </source>
</evidence>
<dbReference type="SUPFAM" id="SSF46785">
    <property type="entry name" value="Winged helix' DNA-binding domain"/>
    <property type="match status" value="1"/>
</dbReference>
<evidence type="ECO:0000313" key="5">
    <source>
        <dbReference type="EMBL" id="MCP1109009.1"/>
    </source>
</evidence>
<dbReference type="PANTHER" id="PTHR30146:SF150">
    <property type="entry name" value="ARABINOSE METABOLISM TRANSCRIPTIONAL REPRESSOR"/>
    <property type="match status" value="1"/>
</dbReference>
<dbReference type="EMBL" id="JAMZFV010000001">
    <property type="protein sequence ID" value="MCP1109009.1"/>
    <property type="molecule type" value="Genomic_DNA"/>
</dbReference>
<dbReference type="InterPro" id="IPR036390">
    <property type="entry name" value="WH_DNA-bd_sf"/>
</dbReference>
<feature type="domain" description="HTH gntR-type" evidence="4">
    <location>
        <begin position="4"/>
        <end position="72"/>
    </location>
</feature>
<comment type="caution">
    <text evidence="5">The sequence shown here is derived from an EMBL/GenBank/DDBJ whole genome shotgun (WGS) entry which is preliminary data.</text>
</comment>
<dbReference type="Gene3D" id="1.10.10.10">
    <property type="entry name" value="Winged helix-like DNA-binding domain superfamily/Winged helix DNA-binding domain"/>
    <property type="match status" value="1"/>
</dbReference>
<dbReference type="SUPFAM" id="SSF53822">
    <property type="entry name" value="Periplasmic binding protein-like I"/>
    <property type="match status" value="1"/>
</dbReference>